<name>A0A183FA46_HELPZ</name>
<organism evidence="3 4">
    <name type="scientific">Heligmosomoides polygyrus</name>
    <name type="common">Parasitic roundworm</name>
    <dbReference type="NCBI Taxonomy" id="6339"/>
    <lineage>
        <taxon>Eukaryota</taxon>
        <taxon>Metazoa</taxon>
        <taxon>Ecdysozoa</taxon>
        <taxon>Nematoda</taxon>
        <taxon>Chromadorea</taxon>
        <taxon>Rhabditida</taxon>
        <taxon>Rhabditina</taxon>
        <taxon>Rhabditomorpha</taxon>
        <taxon>Strongyloidea</taxon>
        <taxon>Heligmosomidae</taxon>
        <taxon>Heligmosomoides</taxon>
    </lineage>
</organism>
<accession>A0A183FA46</accession>
<sequence>MTSHPLPSKALGRAETGAGRSTNSNNVEREGGARVENKLGEAARCSRSRAPPKRSPAGAGRRRAMSSQPG</sequence>
<dbReference type="EMBL" id="UZAH01006118">
    <property type="protein sequence ID" value="VDO30418.1"/>
    <property type="molecule type" value="Genomic_DNA"/>
</dbReference>
<accession>A0A3P7XKT8</accession>
<dbReference type="Proteomes" id="UP000050761">
    <property type="component" value="Unassembled WGS sequence"/>
</dbReference>
<reference evidence="2 3" key="1">
    <citation type="submission" date="2018-11" db="EMBL/GenBank/DDBJ databases">
        <authorList>
            <consortium name="Pathogen Informatics"/>
        </authorList>
    </citation>
    <scope>NUCLEOTIDE SEQUENCE [LARGE SCALE GENOMIC DNA]</scope>
</reference>
<evidence type="ECO:0000256" key="1">
    <source>
        <dbReference type="SAM" id="MobiDB-lite"/>
    </source>
</evidence>
<evidence type="ECO:0000313" key="4">
    <source>
        <dbReference type="WBParaSite" id="HPBE_0000303801-mRNA-1"/>
    </source>
</evidence>
<evidence type="ECO:0000313" key="3">
    <source>
        <dbReference type="Proteomes" id="UP000050761"/>
    </source>
</evidence>
<gene>
    <name evidence="2" type="ORF">HPBE_LOCUS3039</name>
</gene>
<evidence type="ECO:0000313" key="2">
    <source>
        <dbReference type="EMBL" id="VDO30418.1"/>
    </source>
</evidence>
<keyword evidence="3" id="KW-1185">Reference proteome</keyword>
<feature type="compositionally biased region" description="Basic and acidic residues" evidence="1">
    <location>
        <begin position="27"/>
        <end position="41"/>
    </location>
</feature>
<dbReference type="WBParaSite" id="HPBE_0000303801-mRNA-1">
    <property type="protein sequence ID" value="HPBE_0000303801-mRNA-1"/>
    <property type="gene ID" value="HPBE_0000303801"/>
</dbReference>
<feature type="region of interest" description="Disordered" evidence="1">
    <location>
        <begin position="1"/>
        <end position="70"/>
    </location>
</feature>
<proteinExistence type="predicted"/>
<dbReference type="AlphaFoldDB" id="A0A183FA46"/>
<reference evidence="4" key="2">
    <citation type="submission" date="2019-09" db="UniProtKB">
        <authorList>
            <consortium name="WormBaseParasite"/>
        </authorList>
    </citation>
    <scope>IDENTIFICATION</scope>
</reference>
<protein>
    <submittedName>
        <fullName evidence="2 4">Uncharacterized protein</fullName>
    </submittedName>
</protein>